<evidence type="ECO:0000313" key="12">
    <source>
        <dbReference type="Proteomes" id="UP000224634"/>
    </source>
</evidence>
<evidence type="ECO:0000259" key="9">
    <source>
        <dbReference type="Pfam" id="PF01636"/>
    </source>
</evidence>
<dbReference type="Gene3D" id="3.90.1200.10">
    <property type="match status" value="1"/>
</dbReference>
<dbReference type="AlphaFoldDB" id="A0A2B7XSS9"/>
<comment type="caution">
    <text evidence="11">The sequence shown here is derived from an EMBL/GenBank/DDBJ whole genome shotgun (WGS) entry which is preliminary data.</text>
</comment>
<evidence type="ECO:0000256" key="2">
    <source>
        <dbReference type="ARBA" id="ARBA00005543"/>
    </source>
</evidence>
<keyword evidence="8" id="KW-0732">Signal</keyword>
<evidence type="ECO:0000256" key="7">
    <source>
        <dbReference type="SAM" id="MobiDB-lite"/>
    </source>
</evidence>
<dbReference type="Proteomes" id="UP000224634">
    <property type="component" value="Unassembled WGS sequence"/>
</dbReference>
<evidence type="ECO:0000256" key="3">
    <source>
        <dbReference type="ARBA" id="ARBA00016197"/>
    </source>
</evidence>
<evidence type="ECO:0000256" key="6">
    <source>
        <dbReference type="ARBA" id="ARBA00031849"/>
    </source>
</evidence>
<dbReference type="InterPro" id="IPR051035">
    <property type="entry name" value="Mito_inheritance_9"/>
</dbReference>
<feature type="domain" description="WD-like" evidence="10">
    <location>
        <begin position="72"/>
        <end position="269"/>
    </location>
</feature>
<feature type="domain" description="Aminoglycoside phosphotransferase" evidence="9">
    <location>
        <begin position="347"/>
        <end position="579"/>
    </location>
</feature>
<evidence type="ECO:0000256" key="1">
    <source>
        <dbReference type="ARBA" id="ARBA00004173"/>
    </source>
</evidence>
<dbReference type="STRING" id="1447883.A0A2B7XSS9"/>
<comment type="similarity">
    <text evidence="2">Belongs to the AIM9 family.</text>
</comment>
<dbReference type="InterPro" id="IPR002575">
    <property type="entry name" value="Aminoglycoside_PTrfase"/>
</dbReference>
<gene>
    <name evidence="11" type="ORF">AJ80_05760</name>
</gene>
<evidence type="ECO:0000259" key="10">
    <source>
        <dbReference type="Pfam" id="PF20493"/>
    </source>
</evidence>
<dbReference type="SUPFAM" id="SSF56112">
    <property type="entry name" value="Protein kinase-like (PK-like)"/>
    <property type="match status" value="1"/>
</dbReference>
<accession>A0A2B7XSS9</accession>
<dbReference type="GO" id="GO:0005739">
    <property type="term" value="C:mitochondrion"/>
    <property type="evidence" value="ECO:0007669"/>
    <property type="project" value="UniProtKB-SubCell"/>
</dbReference>
<evidence type="ECO:0000256" key="8">
    <source>
        <dbReference type="SAM" id="SignalP"/>
    </source>
</evidence>
<keyword evidence="12" id="KW-1185">Reference proteome</keyword>
<feature type="region of interest" description="Disordered" evidence="7">
    <location>
        <begin position="591"/>
        <end position="636"/>
    </location>
</feature>
<evidence type="ECO:0000256" key="4">
    <source>
        <dbReference type="ARBA" id="ARBA00022946"/>
    </source>
</evidence>
<dbReference type="InterPro" id="IPR046925">
    <property type="entry name" value="WD-like_fungi"/>
</dbReference>
<evidence type="ECO:0000256" key="5">
    <source>
        <dbReference type="ARBA" id="ARBA00023128"/>
    </source>
</evidence>
<feature type="signal peptide" evidence="8">
    <location>
        <begin position="1"/>
        <end position="22"/>
    </location>
</feature>
<dbReference type="InterPro" id="IPR011009">
    <property type="entry name" value="Kinase-like_dom_sf"/>
</dbReference>
<dbReference type="OrthoDB" id="2831558at2759"/>
<proteinExistence type="inferred from homology"/>
<dbReference type="Pfam" id="PF20493">
    <property type="entry name" value="WD-like_fungi"/>
    <property type="match status" value="1"/>
</dbReference>
<organism evidence="11 12">
    <name type="scientific">Polytolypa hystricis (strain UAMH7299)</name>
    <dbReference type="NCBI Taxonomy" id="1447883"/>
    <lineage>
        <taxon>Eukaryota</taxon>
        <taxon>Fungi</taxon>
        <taxon>Dikarya</taxon>
        <taxon>Ascomycota</taxon>
        <taxon>Pezizomycotina</taxon>
        <taxon>Eurotiomycetes</taxon>
        <taxon>Eurotiomycetidae</taxon>
        <taxon>Onygenales</taxon>
        <taxon>Onygenales incertae sedis</taxon>
        <taxon>Polytolypa</taxon>
    </lineage>
</organism>
<reference evidence="11 12" key="1">
    <citation type="submission" date="2017-10" db="EMBL/GenBank/DDBJ databases">
        <title>Comparative genomics in systemic dimorphic fungi from Ajellomycetaceae.</title>
        <authorList>
            <person name="Munoz J.F."/>
            <person name="Mcewen J.G."/>
            <person name="Clay O.K."/>
            <person name="Cuomo C.A."/>
        </authorList>
    </citation>
    <scope>NUCLEOTIDE SEQUENCE [LARGE SCALE GENOMIC DNA]</scope>
    <source>
        <strain evidence="11 12">UAMH7299</strain>
    </source>
</reference>
<dbReference type="PROSITE" id="PS51257">
    <property type="entry name" value="PROKAR_LIPOPROTEIN"/>
    <property type="match status" value="1"/>
</dbReference>
<sequence>MGAKAFQTYVALIALGACVVQGIPAPAPVPDSATIKTLLAGSVTATDTKGVVYFTSPAFKADKLPHINLGVGVQSLDNLNALQSIGGLAEKAAKDGKWGDVVYLYNAFLLNGYNDSIALTSEAIQDGLTEAVNGDSALIDLYRGTSSSTDLANAFENLAKQPTRKVKRWDAITCDNANQANAGHCNTLLAAIQGDSSPKSGGPRNMCYSSCCISWSRDAYFQTQHLYNAAREAMNRCSLNNLVSSKVFGVTLGSTPGINQCLSNRASHCSYSQGLDPYSHTASRWLHQDELQRQSRRLRFDFSRLCEGAVKSCSGGGGAGGASRVVDCEKKEGGYYRIFILTMDSGKRVVARVPMPVAGPAILTTNSEIATVAYLQSETSLPIPKILAWSDYPSNPIGIEYIIQEHVDGVQLHEQWPHMDSVPHILCTKGLSHKIKEMAALDFPAYGNIYFSDAPIAEDPKIPLKHGFCIGPFCSPLFWNCGAGEPELYKPPNPNRGPWRNLTDYASGLIDTAFSRLLNKEPIASDLLESLAKDSRIQAAATPALIHPDYHKRNIYVSRDDPTVITSIVDWQLACVEPAFIYVNNPPNFASLPDENPAEGKEGSNPPPQSDHEKKATKGPLYLQPNLRSYHNPPSP</sequence>
<protein>
    <recommendedName>
        <fullName evidence="3">Altered inheritance of mitochondria protein 9, mitochondrial</fullName>
    </recommendedName>
    <alternativeName>
        <fullName evidence="6">Found in mitochondrial proteome protein 29</fullName>
    </alternativeName>
</protein>
<dbReference type="Pfam" id="PF01636">
    <property type="entry name" value="APH"/>
    <property type="match status" value="1"/>
</dbReference>
<feature type="chain" id="PRO_5012721979" description="Altered inheritance of mitochondria protein 9, mitochondrial" evidence="8">
    <location>
        <begin position="23"/>
        <end position="636"/>
    </location>
</feature>
<dbReference type="PANTHER" id="PTHR36091">
    <property type="entry name" value="ALTERED INHERITANCE OF MITOCHONDRIA PROTEIN 9, MITOCHONDRIAL"/>
    <property type="match status" value="1"/>
</dbReference>
<dbReference type="EMBL" id="PDNA01000089">
    <property type="protein sequence ID" value="PGH14834.1"/>
    <property type="molecule type" value="Genomic_DNA"/>
</dbReference>
<evidence type="ECO:0000313" key="11">
    <source>
        <dbReference type="EMBL" id="PGH14834.1"/>
    </source>
</evidence>
<keyword evidence="5" id="KW-0496">Mitochondrion</keyword>
<comment type="subcellular location">
    <subcellularLocation>
        <location evidence="1">Mitochondrion</location>
    </subcellularLocation>
</comment>
<name>A0A2B7XSS9_POLH7</name>
<keyword evidence="4" id="KW-0809">Transit peptide</keyword>
<dbReference type="PANTHER" id="PTHR36091:SF1">
    <property type="entry name" value="ALTERED INHERITANCE OF MITOCHONDRIA PROTEIN 9, MITOCHONDRIAL"/>
    <property type="match status" value="1"/>
</dbReference>